<dbReference type="SUPFAM" id="SSF52518">
    <property type="entry name" value="Thiamin diphosphate-binding fold (THDP-binding)"/>
    <property type="match status" value="1"/>
</dbReference>
<keyword evidence="10" id="KW-0560">Oxidoreductase</keyword>
<organism evidence="15 16">
    <name type="scientific">Fistulina hepatica ATCC 64428</name>
    <dbReference type="NCBI Taxonomy" id="1128425"/>
    <lineage>
        <taxon>Eukaryota</taxon>
        <taxon>Fungi</taxon>
        <taxon>Dikarya</taxon>
        <taxon>Basidiomycota</taxon>
        <taxon>Agaricomycotina</taxon>
        <taxon>Agaricomycetes</taxon>
        <taxon>Agaricomycetidae</taxon>
        <taxon>Agaricales</taxon>
        <taxon>Fistulinaceae</taxon>
        <taxon>Fistulina</taxon>
    </lineage>
</organism>
<dbReference type="GO" id="GO:0000103">
    <property type="term" value="P:sulfate assimilation"/>
    <property type="evidence" value="ECO:0007669"/>
    <property type="project" value="TreeGrafter"/>
</dbReference>
<evidence type="ECO:0000256" key="13">
    <source>
        <dbReference type="ARBA" id="ARBA00052219"/>
    </source>
</evidence>
<keyword evidence="11" id="KW-0408">Iron</keyword>
<dbReference type="Gene3D" id="3.40.50.360">
    <property type="match status" value="1"/>
</dbReference>
<sequence length="1378" mass="150511">MVAVSRVAGVLSDVLIYTNHSEDISGGSARLVHLPPAADPGSAIAIEAKQAHNLISFLAPSSSQLAARLIFHLSELKGTSGAVIHLALPSSYDLAPAALLRPFASFLLVSHSAQQAHDNAALTSKLASAFKTTVVHVYDANNGDVLSVDTAALRSWFRAPCRPGESPYESFVNAAHTTRELLGRPIEAYRISSTNVSSGTTVILVGGGNASQDAAHVVELFLLSPLPPVKELVPEGTEKLIIQEHTHRVQKHSPIYLEIASAVDVLTQYVALESILAAETVGTTTIPKHEQSYTRILSHVFGNRLNIVNLPAHSSVGPSIATHPEYALGRVRGIIERRAELINAVEELLRTSGLDGEQHEALAQWLLVKDDKVRARAAADRIIAMLSPEKDTAAADVLEHKDLFVPPSLWVLGSDAWTYDLGASGVHHAIASGIDVNLLIVDASTKGGAGGKRDTGLYALNHGDVYVASCALYSSYSQMLQSVFEADRFAGPSVVLAYLPYGSSANEETSALDILKETKYQASPFSLNSDRIKNELSQFLDRHNLLSQLTRSTPKLASELVKGLGQEISEVCHKCQQALESYNALLSNLNDAPKLRVYYASDGGKAEKLAKRFVGRAKQRGVELLDFATLDMCYDGGVLSSVGENSKNVVVFITSTAGQGELPQNGRKLFKGVNQLVQSRSPLSSFKFTVFGMGDSHYWPRPEDAGYYNRPAKELYAKLGALGATPVTELGLGDDQDADGPQTGYKIWEPLVWKALGVDKVEVSNEDEGKELEITNEHIKAASRYLRGTIAEGLQDTTTGGLAPSDCQLTKFHGIYQQDDRDIRDERIEQGLEPAYSFMIRVRLPGGMCTPAQWLRIDRIADEHGNGTFKITTRQTFQLHGSHLKKAIQAINRACMDTLAAASDVNRNVTCSSIPTLSKLHRQVYEFSKQVSEHLLPRTTAYHEIWLDGGEINALKESGKGKMQLAAGGALQDFEPLYGQFYLPRTFKIAVAVPPTNDVDVFTNDLGYIAIVNAQGELEGFNVTVGGGMGVTSGNKKTYPCLGNVIGFCTIEQGKHVAEAVVKVQRDNGNRADRKNARMKYTIERMGLDTFKGQVEQVLGFQLQPARPYTFDRNVDDYGWHVGEDGRHHFMMYIENGRVQDEAGRIPDNIGRGPVGTHMVEKANCKNFKTGLREIAKIHKGAFRLTTNQHLMLSDIAPGDVPQIKALLVKYGLDNLNHTGLRLSSSACVAFPTCGLAMAESEQYLPLLIDKVEKICEENGIRNDAIIMRMTGCPNGCSRPHVAEVAFIGKALGTYRMLLGGGYYGQRLNKIYRETVTEPEILAILRPMIKRYALERLEGERFGDFTIRAGYIALTTEGKAWYDRMGGEGEWRDALTAV</sequence>
<dbReference type="NCBIfam" id="NF010029">
    <property type="entry name" value="PRK13504.1"/>
    <property type="match status" value="1"/>
</dbReference>
<evidence type="ECO:0000313" key="16">
    <source>
        <dbReference type="Proteomes" id="UP000054144"/>
    </source>
</evidence>
<dbReference type="GO" id="GO:0046872">
    <property type="term" value="F:metal ion binding"/>
    <property type="evidence" value="ECO:0007669"/>
    <property type="project" value="UniProtKB-KW"/>
</dbReference>
<evidence type="ECO:0000313" key="15">
    <source>
        <dbReference type="EMBL" id="KIY45585.1"/>
    </source>
</evidence>
<dbReference type="PANTHER" id="PTHR11493">
    <property type="entry name" value="SULFITE REDUCTASE [NADPH] SUBUNIT BETA-RELATED"/>
    <property type="match status" value="1"/>
</dbReference>
<dbReference type="Gene3D" id="3.30.413.10">
    <property type="entry name" value="Sulfite Reductase Hemoprotein, domain 1"/>
    <property type="match status" value="2"/>
</dbReference>
<dbReference type="InterPro" id="IPR006067">
    <property type="entry name" value="NO2/SO3_Rdtase_4Fe4S_dom"/>
</dbReference>
<dbReference type="OrthoDB" id="1688044at2759"/>
<dbReference type="SUPFAM" id="SSF52218">
    <property type="entry name" value="Flavoproteins"/>
    <property type="match status" value="1"/>
</dbReference>
<dbReference type="Gene3D" id="3.90.480.10">
    <property type="entry name" value="Sulfite Reductase Hemoprotein,Domain 2"/>
    <property type="match status" value="1"/>
</dbReference>
<dbReference type="Pfam" id="PF00258">
    <property type="entry name" value="Flavodoxin_1"/>
    <property type="match status" value="1"/>
</dbReference>
<name>A0A0D7A4C2_9AGAR</name>
<comment type="similarity">
    <text evidence="4">Belongs to the nitrite and sulfite reductase 4Fe-4S domain family.</text>
</comment>
<dbReference type="Proteomes" id="UP000054144">
    <property type="component" value="Unassembled WGS sequence"/>
</dbReference>
<dbReference type="PROSITE" id="PS50902">
    <property type="entry name" value="FLAVODOXIN_LIKE"/>
    <property type="match status" value="1"/>
</dbReference>
<dbReference type="InterPro" id="IPR045854">
    <property type="entry name" value="NO2/SO3_Rdtase_4Fe4S_sf"/>
</dbReference>
<dbReference type="GO" id="GO:0050311">
    <property type="term" value="F:sulfite reductase (ferredoxin) activity"/>
    <property type="evidence" value="ECO:0007669"/>
    <property type="project" value="TreeGrafter"/>
</dbReference>
<accession>A0A0D7A4C2</accession>
<evidence type="ECO:0000259" key="14">
    <source>
        <dbReference type="PROSITE" id="PS50902"/>
    </source>
</evidence>
<dbReference type="InterPro" id="IPR008254">
    <property type="entry name" value="Flavodoxin/NO_synth"/>
</dbReference>
<dbReference type="PROSITE" id="PS00365">
    <property type="entry name" value="NIR_SIR"/>
    <property type="match status" value="1"/>
</dbReference>
<dbReference type="GO" id="GO:0051539">
    <property type="term" value="F:4 iron, 4 sulfur cluster binding"/>
    <property type="evidence" value="ECO:0007669"/>
    <property type="project" value="UniProtKB-KW"/>
</dbReference>
<keyword evidence="9" id="KW-0521">NADP</keyword>
<evidence type="ECO:0000256" key="8">
    <source>
        <dbReference type="ARBA" id="ARBA00022723"/>
    </source>
</evidence>
<keyword evidence="16" id="KW-1185">Reference proteome</keyword>
<dbReference type="PRINTS" id="PR00369">
    <property type="entry name" value="FLAVODOXIN"/>
</dbReference>
<dbReference type="InterPro" id="IPR029061">
    <property type="entry name" value="THDP-binding"/>
</dbReference>
<dbReference type="SUPFAM" id="SSF55124">
    <property type="entry name" value="Nitrite/Sulfite reductase N-terminal domain-like"/>
    <property type="match status" value="2"/>
</dbReference>
<dbReference type="Gene3D" id="3.40.50.970">
    <property type="match status" value="1"/>
</dbReference>
<dbReference type="Pfam" id="PF03460">
    <property type="entry name" value="NIR_SIR_ferr"/>
    <property type="match status" value="2"/>
</dbReference>
<evidence type="ECO:0000256" key="12">
    <source>
        <dbReference type="ARBA" id="ARBA00023014"/>
    </source>
</evidence>
<dbReference type="InterPro" id="IPR045169">
    <property type="entry name" value="NO2/SO3_Rdtase_4Fe4S_prot"/>
</dbReference>
<keyword evidence="12" id="KW-0411">Iron-sulfur</keyword>
<comment type="cofactor">
    <cofactor evidence="2">
        <name>[4Fe-4S] cluster</name>
        <dbReference type="ChEBI" id="CHEBI:49883"/>
    </cofactor>
</comment>
<dbReference type="GO" id="GO:0004783">
    <property type="term" value="F:sulfite reductase (NADPH) activity"/>
    <property type="evidence" value="ECO:0007669"/>
    <property type="project" value="UniProtKB-EC"/>
</dbReference>
<evidence type="ECO:0000256" key="4">
    <source>
        <dbReference type="ARBA" id="ARBA00010429"/>
    </source>
</evidence>
<reference evidence="15 16" key="1">
    <citation type="journal article" date="2015" name="Fungal Genet. Biol.">
        <title>Evolution of novel wood decay mechanisms in Agaricales revealed by the genome sequences of Fistulina hepatica and Cylindrobasidium torrendii.</title>
        <authorList>
            <person name="Floudas D."/>
            <person name="Held B.W."/>
            <person name="Riley R."/>
            <person name="Nagy L.G."/>
            <person name="Koehler G."/>
            <person name="Ransdell A.S."/>
            <person name="Younus H."/>
            <person name="Chow J."/>
            <person name="Chiniquy J."/>
            <person name="Lipzen A."/>
            <person name="Tritt A."/>
            <person name="Sun H."/>
            <person name="Haridas S."/>
            <person name="LaButti K."/>
            <person name="Ohm R.A."/>
            <person name="Kues U."/>
            <person name="Blanchette R.A."/>
            <person name="Grigoriev I.V."/>
            <person name="Minto R.E."/>
            <person name="Hibbett D.S."/>
        </authorList>
    </citation>
    <scope>NUCLEOTIDE SEQUENCE [LARGE SCALE GENOMIC DNA]</scope>
    <source>
        <strain evidence="15 16">ATCC 64428</strain>
    </source>
</reference>
<comment type="pathway">
    <text evidence="3">Sulfur metabolism; hydrogen sulfide biosynthesis; hydrogen sulfide from sulfite (NADPH route): step 1/1.</text>
</comment>
<keyword evidence="8" id="KW-0479">Metal-binding</keyword>
<evidence type="ECO:0000256" key="3">
    <source>
        <dbReference type="ARBA" id="ARBA00004774"/>
    </source>
</evidence>
<dbReference type="GO" id="GO:0009337">
    <property type="term" value="C:sulfite reductase complex (NADPH)"/>
    <property type="evidence" value="ECO:0007669"/>
    <property type="project" value="UniProtKB-ARBA"/>
</dbReference>
<feature type="domain" description="Flavodoxin-like" evidence="14">
    <location>
        <begin position="595"/>
        <end position="753"/>
    </location>
</feature>
<protein>
    <recommendedName>
        <fullName evidence="5">assimilatory sulfite reductase (NADPH)</fullName>
        <ecNumber evidence="5">1.8.1.2</ecNumber>
    </recommendedName>
</protein>
<evidence type="ECO:0000256" key="1">
    <source>
        <dbReference type="ARBA" id="ARBA00001929"/>
    </source>
</evidence>
<dbReference type="FunFam" id="3.30.413.10:FF:000004">
    <property type="entry name" value="Sulfite reductase [NADPH] hemoprotein beta-component"/>
    <property type="match status" value="1"/>
</dbReference>
<dbReference type="PRINTS" id="PR00397">
    <property type="entry name" value="SIROHAEM"/>
</dbReference>
<gene>
    <name evidence="15" type="ORF">FISHEDRAFT_76435</name>
</gene>
<dbReference type="PANTHER" id="PTHR11493:SF47">
    <property type="entry name" value="SULFITE REDUCTASE [NADPH] SUBUNIT BETA"/>
    <property type="match status" value="1"/>
</dbReference>
<dbReference type="SUPFAM" id="SSF56014">
    <property type="entry name" value="Nitrite and sulphite reductase 4Fe-4S domain-like"/>
    <property type="match status" value="2"/>
</dbReference>
<evidence type="ECO:0000256" key="9">
    <source>
        <dbReference type="ARBA" id="ARBA00022857"/>
    </source>
</evidence>
<dbReference type="Pfam" id="PF01077">
    <property type="entry name" value="NIR_SIR"/>
    <property type="match status" value="1"/>
</dbReference>
<dbReference type="InterPro" id="IPR006066">
    <property type="entry name" value="NO2/SO3_Rdtase_FeS/sirohaem_BS"/>
</dbReference>
<dbReference type="InterPro" id="IPR029039">
    <property type="entry name" value="Flavoprotein-like_sf"/>
</dbReference>
<keyword evidence="6" id="KW-0004">4Fe-4S</keyword>
<evidence type="ECO:0000256" key="2">
    <source>
        <dbReference type="ARBA" id="ARBA00001966"/>
    </source>
</evidence>
<evidence type="ECO:0000256" key="10">
    <source>
        <dbReference type="ARBA" id="ARBA00023002"/>
    </source>
</evidence>
<comment type="cofactor">
    <cofactor evidence="1">
        <name>siroheme</name>
        <dbReference type="ChEBI" id="CHEBI:60052"/>
    </cofactor>
</comment>
<proteinExistence type="inferred from homology"/>
<comment type="catalytic activity">
    <reaction evidence="13">
        <text>hydrogen sulfide + 3 NADP(+) + 3 H2O = sulfite + 3 NADPH + 4 H(+)</text>
        <dbReference type="Rhea" id="RHEA:13801"/>
        <dbReference type="ChEBI" id="CHEBI:15377"/>
        <dbReference type="ChEBI" id="CHEBI:15378"/>
        <dbReference type="ChEBI" id="CHEBI:17359"/>
        <dbReference type="ChEBI" id="CHEBI:29919"/>
        <dbReference type="ChEBI" id="CHEBI:57783"/>
        <dbReference type="ChEBI" id="CHEBI:58349"/>
        <dbReference type="EC" id="1.8.1.2"/>
    </reaction>
</comment>
<dbReference type="EC" id="1.8.1.2" evidence="5"/>
<dbReference type="InterPro" id="IPR001094">
    <property type="entry name" value="Flavdoxin-like"/>
</dbReference>
<dbReference type="GO" id="GO:0020037">
    <property type="term" value="F:heme binding"/>
    <property type="evidence" value="ECO:0007669"/>
    <property type="project" value="InterPro"/>
</dbReference>
<dbReference type="GO" id="GO:0010181">
    <property type="term" value="F:FMN binding"/>
    <property type="evidence" value="ECO:0007669"/>
    <property type="project" value="InterPro"/>
</dbReference>
<dbReference type="EMBL" id="KN882047">
    <property type="protein sequence ID" value="KIY45585.1"/>
    <property type="molecule type" value="Genomic_DNA"/>
</dbReference>
<dbReference type="InterPro" id="IPR005117">
    <property type="entry name" value="NiRdtase/SiRdtase_haem-b_fer"/>
</dbReference>
<evidence type="ECO:0000256" key="7">
    <source>
        <dbReference type="ARBA" id="ARBA00022617"/>
    </source>
</evidence>
<evidence type="ECO:0000256" key="11">
    <source>
        <dbReference type="ARBA" id="ARBA00023004"/>
    </source>
</evidence>
<evidence type="ECO:0000256" key="5">
    <source>
        <dbReference type="ARBA" id="ARBA00012604"/>
    </source>
</evidence>
<evidence type="ECO:0000256" key="6">
    <source>
        <dbReference type="ARBA" id="ARBA00022485"/>
    </source>
</evidence>
<dbReference type="InterPro" id="IPR036136">
    <property type="entry name" value="Nit/Sulf_reduc_fer-like_dom_sf"/>
</dbReference>
<dbReference type="FunFam" id="3.30.413.10:FF:000003">
    <property type="entry name" value="Sulfite reductase [NADPH] hemoprotein beta-component"/>
    <property type="match status" value="1"/>
</dbReference>
<keyword evidence="7" id="KW-0349">Heme</keyword>